<feature type="coiled-coil region" evidence="2">
    <location>
        <begin position="154"/>
        <end position="209"/>
    </location>
</feature>
<feature type="region of interest" description="Disordered" evidence="3">
    <location>
        <begin position="239"/>
        <end position="261"/>
    </location>
</feature>
<dbReference type="InParanoid" id="A0A1S3G1B0"/>
<name>A0A1S3G1B0_DIPOR</name>
<evidence type="ECO:0000256" key="1">
    <source>
        <dbReference type="ARBA" id="ARBA00023054"/>
    </source>
</evidence>
<evidence type="ECO:0000313" key="6">
    <source>
        <dbReference type="RefSeq" id="XP_012882593.1"/>
    </source>
</evidence>
<protein>
    <submittedName>
        <fullName evidence="6">Golgin subfamily A member 2-like</fullName>
    </submittedName>
</protein>
<feature type="region of interest" description="Disordered" evidence="3">
    <location>
        <begin position="469"/>
        <end position="488"/>
    </location>
</feature>
<dbReference type="GeneID" id="105993775"/>
<dbReference type="PANTHER" id="PTHR10881:SF7">
    <property type="entry name" value="GOLGIN SUBFAMILY A MEMBER 8C-RELATED"/>
    <property type="match status" value="1"/>
</dbReference>
<feature type="domain" description="Golgin subfamily A conserved" evidence="4">
    <location>
        <begin position="14"/>
        <end position="143"/>
    </location>
</feature>
<organism evidence="5 6">
    <name type="scientific">Dipodomys ordii</name>
    <name type="common">Ord's kangaroo rat</name>
    <dbReference type="NCBI Taxonomy" id="10020"/>
    <lineage>
        <taxon>Eukaryota</taxon>
        <taxon>Metazoa</taxon>
        <taxon>Chordata</taxon>
        <taxon>Craniata</taxon>
        <taxon>Vertebrata</taxon>
        <taxon>Euteleostomi</taxon>
        <taxon>Mammalia</taxon>
        <taxon>Eutheria</taxon>
        <taxon>Euarchontoglires</taxon>
        <taxon>Glires</taxon>
        <taxon>Rodentia</taxon>
        <taxon>Castorimorpha</taxon>
        <taxon>Heteromyidae</taxon>
        <taxon>Dipodomyinae</taxon>
        <taxon>Dipodomys</taxon>
    </lineage>
</organism>
<feature type="compositionally biased region" description="Acidic residues" evidence="3">
    <location>
        <begin position="247"/>
        <end position="261"/>
    </location>
</feature>
<dbReference type="KEGG" id="dord:105993775"/>
<gene>
    <name evidence="6" type="primary">LOC105993775</name>
</gene>
<dbReference type="InterPro" id="IPR043976">
    <property type="entry name" value="GOLGA_cons_dom"/>
</dbReference>
<dbReference type="PANTHER" id="PTHR10881">
    <property type="entry name" value="GOLGIN SUBFAMILY A MEMBER-RELATED"/>
    <property type="match status" value="1"/>
</dbReference>
<dbReference type="GO" id="GO:0000137">
    <property type="term" value="C:Golgi cis cisterna"/>
    <property type="evidence" value="ECO:0007669"/>
    <property type="project" value="TreeGrafter"/>
</dbReference>
<evidence type="ECO:0000256" key="3">
    <source>
        <dbReference type="SAM" id="MobiDB-lite"/>
    </source>
</evidence>
<accession>A0A1S3G1B0</accession>
<dbReference type="GO" id="GO:0032580">
    <property type="term" value="C:Golgi cisterna membrane"/>
    <property type="evidence" value="ECO:0007669"/>
    <property type="project" value="TreeGrafter"/>
</dbReference>
<reference evidence="6" key="1">
    <citation type="submission" date="2025-08" db="UniProtKB">
        <authorList>
            <consortium name="RefSeq"/>
        </authorList>
    </citation>
    <scope>IDENTIFICATION</scope>
    <source>
        <tissue evidence="6">Kidney</tissue>
    </source>
</reference>
<feature type="coiled-coil region" evidence="2">
    <location>
        <begin position="277"/>
        <end position="304"/>
    </location>
</feature>
<feature type="domain" description="Golgin subfamily A conserved" evidence="4">
    <location>
        <begin position="144"/>
        <end position="436"/>
    </location>
</feature>
<dbReference type="Pfam" id="PF15070">
    <property type="entry name" value="GOLGA2L5"/>
    <property type="match status" value="2"/>
</dbReference>
<dbReference type="GO" id="GO:0005801">
    <property type="term" value="C:cis-Golgi network"/>
    <property type="evidence" value="ECO:0007669"/>
    <property type="project" value="TreeGrafter"/>
</dbReference>
<dbReference type="OrthoDB" id="21144at2759"/>
<dbReference type="InterPro" id="IPR024858">
    <property type="entry name" value="GOLGA"/>
</dbReference>
<evidence type="ECO:0000256" key="2">
    <source>
        <dbReference type="SAM" id="Coils"/>
    </source>
</evidence>
<dbReference type="Proteomes" id="UP000081671">
    <property type="component" value="Unplaced"/>
</dbReference>
<proteinExistence type="predicted"/>
<evidence type="ECO:0000313" key="5">
    <source>
        <dbReference type="Proteomes" id="UP000081671"/>
    </source>
</evidence>
<keyword evidence="5" id="KW-1185">Reference proteome</keyword>
<sequence>MEEWEELESELEYMKELVTQLSLERGNFAEDFKGESSTWDDKVQQLLEQISLLSEENEQEGRQVFQLETNLVEIRRQLAELLPPQPSAGSSQAELQLQAEAHQLQKELQNMEEQLYIQMQENQILSLQNLEQQEQLWFLDQQAGEQHDQNLAHLQNLRATCEQHRVSNQQLTSEKEKLQQHLLRQTQLLEQLEQEQVQSRLEEQMANQKLQDTLKCIEATRHQNKQLRTQLSFLAFPQESEGVGKGEEDEEVTPSDVTVPEDIDNPQTMWEFYLEALSVAELKKMKLSQQLQEHQARCRCLANLAAQFQTKLGLQAISPKTWNHGVSTERKQDEQAPKKLRIFFTQNLPGKVDYQKLSDDLQHQCSQLSEHVTTLEESIVFYKAQMEVLDELYQEKVNCVRWLTHEKREKKKELQELLFYLTDEGTECQYQIWTATQAPAAEASPDRLGTTIMEGLEEWQDFEEVKLEDNLEPVQGKARVPHKDPTTE</sequence>
<dbReference type="GO" id="GO:0007030">
    <property type="term" value="P:Golgi organization"/>
    <property type="evidence" value="ECO:0007669"/>
    <property type="project" value="TreeGrafter"/>
</dbReference>
<feature type="coiled-coil region" evidence="2">
    <location>
        <begin position="94"/>
        <end position="121"/>
    </location>
</feature>
<keyword evidence="1 2" id="KW-0175">Coiled coil</keyword>
<dbReference type="RefSeq" id="XP_012882593.1">
    <property type="nucleotide sequence ID" value="XM_013027139.1"/>
</dbReference>
<dbReference type="AlphaFoldDB" id="A0A1S3G1B0"/>
<evidence type="ECO:0000259" key="4">
    <source>
        <dbReference type="Pfam" id="PF15070"/>
    </source>
</evidence>